<sequence length="207" mass="22931">MQRFSLRAVLVFVAFLALVLAFVMLQARNSVLRREVEMLRAELGYLVPADVSKVNLIEVPTGEEYSWRWRVFAPPGTQFDAGIVTEEIPKSGAPSPSFLGVEIPSEQNGVLVTASITNDLDAGYVLKLDFGNGNVVRDGTLKSRDEFSDGSASLMTAGRNGPQVCDFNEPIILHRRRLHEQTSPTTYSEPKGKSRGMMFWITPTKKP</sequence>
<reference evidence="2" key="1">
    <citation type="journal article" date="2019" name="Int. J. Syst. Evol. Microbiol.">
        <title>The Global Catalogue of Microorganisms (GCM) 10K type strain sequencing project: providing services to taxonomists for standard genome sequencing and annotation.</title>
        <authorList>
            <consortium name="The Broad Institute Genomics Platform"/>
            <consortium name="The Broad Institute Genome Sequencing Center for Infectious Disease"/>
            <person name="Wu L."/>
            <person name="Ma J."/>
        </authorList>
    </citation>
    <scope>NUCLEOTIDE SEQUENCE [LARGE SCALE GENOMIC DNA]</scope>
    <source>
        <strain evidence="2">JCM 17759</strain>
    </source>
</reference>
<evidence type="ECO:0000313" key="2">
    <source>
        <dbReference type="Proteomes" id="UP001500840"/>
    </source>
</evidence>
<protein>
    <submittedName>
        <fullName evidence="1">Uncharacterized protein</fullName>
    </submittedName>
</protein>
<dbReference type="EMBL" id="BAABGA010000048">
    <property type="protein sequence ID" value="GAA4459720.1"/>
    <property type="molecule type" value="Genomic_DNA"/>
</dbReference>
<dbReference type="Proteomes" id="UP001500840">
    <property type="component" value="Unassembled WGS sequence"/>
</dbReference>
<organism evidence="1 2">
    <name type="scientific">Novipirellula rosea</name>
    <dbReference type="NCBI Taxonomy" id="1031540"/>
    <lineage>
        <taxon>Bacteria</taxon>
        <taxon>Pseudomonadati</taxon>
        <taxon>Planctomycetota</taxon>
        <taxon>Planctomycetia</taxon>
        <taxon>Pirellulales</taxon>
        <taxon>Pirellulaceae</taxon>
        <taxon>Novipirellula</taxon>
    </lineage>
</organism>
<name>A0ABP8N4G5_9BACT</name>
<accession>A0ABP8N4G5</accession>
<proteinExistence type="predicted"/>
<comment type="caution">
    <text evidence="1">The sequence shown here is derived from an EMBL/GenBank/DDBJ whole genome shotgun (WGS) entry which is preliminary data.</text>
</comment>
<keyword evidence="2" id="KW-1185">Reference proteome</keyword>
<gene>
    <name evidence="1" type="ORF">GCM10023156_39700</name>
</gene>
<evidence type="ECO:0000313" key="1">
    <source>
        <dbReference type="EMBL" id="GAA4459720.1"/>
    </source>
</evidence>